<dbReference type="KEGG" id="rher:EHE19_019380"/>
<accession>A0A4U7JAT3</accession>
<feature type="transmembrane region" description="Helical" evidence="1">
    <location>
        <begin position="203"/>
        <end position="220"/>
    </location>
</feature>
<evidence type="ECO:0000313" key="2">
    <source>
        <dbReference type="EMBL" id="QNU66957.1"/>
    </source>
</evidence>
<dbReference type="EMBL" id="CP061336">
    <property type="protein sequence ID" value="QNU66957.1"/>
    <property type="molecule type" value="Genomic_DNA"/>
</dbReference>
<dbReference type="RefSeq" id="WP_137699108.1">
    <property type="nucleotide sequence ID" value="NZ_CP061336.1"/>
</dbReference>
<dbReference type="InterPro" id="IPR026409">
    <property type="entry name" value="Firmicu_CTERM"/>
</dbReference>
<keyword evidence="1" id="KW-1133">Transmembrane helix</keyword>
<dbReference type="OrthoDB" id="2067260at2"/>
<organism evidence="2 3">
    <name type="scientific">Ruminiclostridium herbifermentans</name>
    <dbReference type="NCBI Taxonomy" id="2488810"/>
    <lineage>
        <taxon>Bacteria</taxon>
        <taxon>Bacillati</taxon>
        <taxon>Bacillota</taxon>
        <taxon>Clostridia</taxon>
        <taxon>Eubacteriales</taxon>
        <taxon>Oscillospiraceae</taxon>
        <taxon>Ruminiclostridium</taxon>
    </lineage>
</organism>
<dbReference type="Proteomes" id="UP000306409">
    <property type="component" value="Chromosome"/>
</dbReference>
<protein>
    <submittedName>
        <fullName evidence="2">Uncharacterized protein</fullName>
    </submittedName>
</protein>
<sequence length="230" mass="26093">MIKNKVKRIFSIIITMILILIPSIAAAKTPIIIDGYFDDWSDKPHTAFYYDIYNSEEIKNVALFCDDTTIYGHIKMSEMDGKFGSFTIYLNINNSYTIELVILCTDSNNEVDWDKSILDLQQGTHFNVAVFNNKDYTALLGDAALLVHNNNYKPGDDIEFSIKYDKIKEYCNNIPFNEVNDITLTCPSLGSQSITIAGTFTEPFLGIIITLTFIGIVLLYRKYKQTGKSI</sequence>
<dbReference type="NCBIfam" id="TIGR04145">
    <property type="entry name" value="Firmicu_CTERM"/>
    <property type="match status" value="1"/>
</dbReference>
<reference evidence="2 3" key="1">
    <citation type="submission" date="2020-09" db="EMBL/GenBank/DDBJ databases">
        <title>Characterization and genome sequencing of Ruminiclostridium sp. nov. MA18.</title>
        <authorList>
            <person name="Rettenmaier R."/>
            <person name="Kowollik M.-L."/>
            <person name="Liebl W."/>
            <person name="Zverlov V."/>
        </authorList>
    </citation>
    <scope>NUCLEOTIDE SEQUENCE [LARGE SCALE GENOMIC DNA]</scope>
    <source>
        <strain evidence="2 3">MA18</strain>
    </source>
</reference>
<evidence type="ECO:0000313" key="3">
    <source>
        <dbReference type="Proteomes" id="UP000306409"/>
    </source>
</evidence>
<keyword evidence="1" id="KW-0472">Membrane</keyword>
<dbReference type="AlphaFoldDB" id="A0A4U7JAT3"/>
<keyword evidence="3" id="KW-1185">Reference proteome</keyword>
<name>A0A4U7JAT3_9FIRM</name>
<evidence type="ECO:0000256" key="1">
    <source>
        <dbReference type="SAM" id="Phobius"/>
    </source>
</evidence>
<gene>
    <name evidence="2" type="ORF">EHE19_019380</name>
</gene>
<keyword evidence="1" id="KW-0812">Transmembrane</keyword>
<proteinExistence type="predicted"/>